<proteinExistence type="inferred from homology"/>
<evidence type="ECO:0000256" key="1">
    <source>
        <dbReference type="ARBA" id="ARBA00006484"/>
    </source>
</evidence>
<evidence type="ECO:0000256" key="3">
    <source>
        <dbReference type="RuleBase" id="RU000363"/>
    </source>
</evidence>
<dbReference type="PIRSF" id="PIRSF000126">
    <property type="entry name" value="11-beta-HSD1"/>
    <property type="match status" value="1"/>
</dbReference>
<dbReference type="STRING" id="1527444.ucyna2_00876"/>
<dbReference type="eggNOG" id="COG4221">
    <property type="taxonomic scope" value="Bacteria"/>
</dbReference>
<sequence length="242" mass="26164">MSSSSIKLNAIITGASSGIGKATSLAFARAGINTALVGRSLESLENVAKESIKEGVKVKPYVIDLSELDMVSMRIQEIISDFNSIDIIVNNAGIGYTNFLRETSLTDWQKVLNLNLTSVFQCVQGVLPHMRKHMKGTIINISSTAATNIFPNWGAYSVSKAALLSFSKILAEEERSNGIRVTTIMPGAVSTPIWDTITVQKNFDRTVMLTPDLVAQTILHVALLPVEAVIEEITILPSCGNL</sequence>
<dbReference type="PANTHER" id="PTHR42901">
    <property type="entry name" value="ALCOHOL DEHYDROGENASE"/>
    <property type="match status" value="1"/>
</dbReference>
<dbReference type="AlphaFoldDB" id="A0A086CGD8"/>
<dbReference type="Gene3D" id="3.40.50.720">
    <property type="entry name" value="NAD(P)-binding Rossmann-like Domain"/>
    <property type="match status" value="1"/>
</dbReference>
<keyword evidence="2" id="KW-0560">Oxidoreductase</keyword>
<dbReference type="InterPro" id="IPR036291">
    <property type="entry name" value="NAD(P)-bd_dom_sf"/>
</dbReference>
<evidence type="ECO:0000313" key="5">
    <source>
        <dbReference type="Proteomes" id="UP000028922"/>
    </source>
</evidence>
<dbReference type="Pfam" id="PF00106">
    <property type="entry name" value="adh_short"/>
    <property type="match status" value="1"/>
</dbReference>
<dbReference type="PRINTS" id="PR00080">
    <property type="entry name" value="SDRFAMILY"/>
</dbReference>
<evidence type="ECO:0000256" key="2">
    <source>
        <dbReference type="ARBA" id="ARBA00023002"/>
    </source>
</evidence>
<reference evidence="4 5" key="1">
    <citation type="submission" date="2014-08" db="EMBL/GenBank/DDBJ databases">
        <title>Comparative genomics reveals surprising divergence of two closely related strains of uncultivated UCYN-A cyanobacteria.</title>
        <authorList>
            <person name="Bombar D."/>
            <person name="Heller P."/>
            <person name="Sanchez-Baracaldo P."/>
            <person name="Carter B.J."/>
            <person name="Zert J.P."/>
        </authorList>
    </citation>
    <scope>NUCLEOTIDE SEQUENCE [LARGE SCALE GENOMIC DNA]</scope>
</reference>
<accession>A0A086CGD8</accession>
<protein>
    <submittedName>
        <fullName evidence="4">Short-chain alcohol dehydrogenase</fullName>
    </submittedName>
</protein>
<dbReference type="InterPro" id="IPR002347">
    <property type="entry name" value="SDR_fam"/>
</dbReference>
<name>A0A086CGD8_9CHRO</name>
<organism evidence="4 5">
    <name type="scientific">Candidatus Atelocyanobacterium thalassa isolate SIO64986</name>
    <dbReference type="NCBI Taxonomy" id="1527444"/>
    <lineage>
        <taxon>Bacteria</taxon>
        <taxon>Bacillati</taxon>
        <taxon>Cyanobacteriota</taxon>
        <taxon>Cyanophyceae</taxon>
        <taxon>Oscillatoriophycideae</taxon>
        <taxon>Chroococcales</taxon>
        <taxon>Aphanothecaceae</taxon>
        <taxon>Candidatus Atelocyanobacterium</taxon>
        <taxon>Candidatus Atelocyanobacterium thalassae</taxon>
    </lineage>
</organism>
<dbReference type="PANTHER" id="PTHR42901:SF1">
    <property type="entry name" value="ALCOHOL DEHYDROGENASE"/>
    <property type="match status" value="1"/>
</dbReference>
<comment type="caution">
    <text evidence="4">The sequence shown here is derived from an EMBL/GenBank/DDBJ whole genome shotgun (WGS) entry which is preliminary data.</text>
</comment>
<gene>
    <name evidence="4" type="ORF">ucyna2_00876</name>
</gene>
<dbReference type="EMBL" id="JPSP01000010">
    <property type="protein sequence ID" value="KFF41252.1"/>
    <property type="molecule type" value="Genomic_DNA"/>
</dbReference>
<dbReference type="PROSITE" id="PS00061">
    <property type="entry name" value="ADH_SHORT"/>
    <property type="match status" value="1"/>
</dbReference>
<dbReference type="GO" id="GO:0016491">
    <property type="term" value="F:oxidoreductase activity"/>
    <property type="evidence" value="ECO:0007669"/>
    <property type="project" value="UniProtKB-KW"/>
</dbReference>
<dbReference type="InterPro" id="IPR020904">
    <property type="entry name" value="Sc_DH/Rdtase_CS"/>
</dbReference>
<comment type="similarity">
    <text evidence="1 3">Belongs to the short-chain dehydrogenases/reductases (SDR) family.</text>
</comment>
<dbReference type="Proteomes" id="UP000028922">
    <property type="component" value="Unassembled WGS sequence"/>
</dbReference>
<dbReference type="CDD" id="cd05233">
    <property type="entry name" value="SDR_c"/>
    <property type="match status" value="1"/>
</dbReference>
<dbReference type="NCBIfam" id="NF005672">
    <property type="entry name" value="PRK07454.1"/>
    <property type="match status" value="1"/>
</dbReference>
<dbReference type="PATRIC" id="fig|1527444.3.peg.830"/>
<dbReference type="PRINTS" id="PR00081">
    <property type="entry name" value="GDHRDH"/>
</dbReference>
<evidence type="ECO:0000313" key="4">
    <source>
        <dbReference type="EMBL" id="KFF41252.1"/>
    </source>
</evidence>
<dbReference type="SUPFAM" id="SSF51735">
    <property type="entry name" value="NAD(P)-binding Rossmann-fold domains"/>
    <property type="match status" value="1"/>
</dbReference>